<feature type="compositionally biased region" description="Basic and acidic residues" evidence="1">
    <location>
        <begin position="153"/>
        <end position="163"/>
    </location>
</feature>
<dbReference type="EMBL" id="PUJX01000006">
    <property type="protein sequence ID" value="TDB53506.1"/>
    <property type="molecule type" value="Genomic_DNA"/>
</dbReference>
<comment type="caution">
    <text evidence="2">The sequence shown here is derived from an EMBL/GenBank/DDBJ whole genome shotgun (WGS) entry which is preliminary data.</text>
</comment>
<feature type="region of interest" description="Disordered" evidence="1">
    <location>
        <begin position="144"/>
        <end position="163"/>
    </location>
</feature>
<feature type="region of interest" description="Disordered" evidence="1">
    <location>
        <begin position="320"/>
        <end position="341"/>
    </location>
</feature>
<accession>A0A4R4JI14</accession>
<proteinExistence type="predicted"/>
<evidence type="ECO:0000313" key="3">
    <source>
        <dbReference type="Proteomes" id="UP000295550"/>
    </source>
</evidence>
<organism evidence="2 3">
    <name type="scientific">Photorhabdus luminescens subsp. mexicana</name>
    <dbReference type="NCBI Taxonomy" id="2100167"/>
    <lineage>
        <taxon>Bacteria</taxon>
        <taxon>Pseudomonadati</taxon>
        <taxon>Pseudomonadota</taxon>
        <taxon>Gammaproteobacteria</taxon>
        <taxon>Enterobacterales</taxon>
        <taxon>Morganellaceae</taxon>
        <taxon>Photorhabdus</taxon>
    </lineage>
</organism>
<evidence type="ECO:0000313" key="2">
    <source>
        <dbReference type="EMBL" id="TDB53506.1"/>
    </source>
</evidence>
<reference evidence="2 3" key="1">
    <citation type="journal article" date="2019" name="Int. J. Syst. Evol. Microbiol.">
        <title>Photorhabdus khanii subsp. guanajuatensis subsp. nov., isolated from Heterorhabditis atacamensis, and Photorhabdus luminescens subsp. mexicana subsp. nov., isolated from Heterorhabditis mexicana entomopathogenic nematodes.</title>
        <authorList>
            <person name="Machado R.A.R."/>
            <person name="Bruno P."/>
            <person name="Arce C.C.M."/>
            <person name="Liechti N."/>
            <person name="Kohler A."/>
            <person name="Bernal J."/>
            <person name="Bruggmann R."/>
            <person name="Turlings T.C.J."/>
        </authorList>
    </citation>
    <scope>NUCLEOTIDE SEQUENCE [LARGE SCALE GENOMIC DNA]</scope>
    <source>
        <strain evidence="2 3">MEX47-22</strain>
    </source>
</reference>
<dbReference type="AlphaFoldDB" id="A0A4R4JI14"/>
<feature type="compositionally biased region" description="Basic and acidic residues" evidence="1">
    <location>
        <begin position="1"/>
        <end position="16"/>
    </location>
</feature>
<evidence type="ECO:0000256" key="1">
    <source>
        <dbReference type="SAM" id="MobiDB-lite"/>
    </source>
</evidence>
<gene>
    <name evidence="2" type="ORF">C5468_07435</name>
</gene>
<name>A0A4R4JI14_PHOLU</name>
<feature type="region of interest" description="Disordered" evidence="1">
    <location>
        <begin position="1"/>
        <end position="36"/>
    </location>
</feature>
<protein>
    <submittedName>
        <fullName evidence="2">Uncharacterized protein</fullName>
    </submittedName>
</protein>
<dbReference type="RefSeq" id="WP_132344626.1">
    <property type="nucleotide sequence ID" value="NZ_CAWOLF010000006.1"/>
</dbReference>
<dbReference type="Proteomes" id="UP000295550">
    <property type="component" value="Unassembled WGS sequence"/>
</dbReference>
<sequence>MIKKDTAVKKYSEKEKQKKRPSQSNNTVEHDEEDMPYNKEIMNEIGASAVNSKKMTVQDFLTLNKDNIGAHGYRQNESDRLFSNEDKIPRYYDKAKKDGKRPYLTSEHTILNSILVNNAPRGADNISKVLESFGHAYQEFDKNHRAHIGSNKTESDSKDKEKAREYNAYSSEQASLLSKGKVALAIQLNQIYYRGLDSYRDTRKNNEIYNKMADDSFFYSISKKDDYAHLSGKDEVTMVTLSPLDKLELVISRLMVILDRVPTNKELRDVVNKYNLTVPAGYFPFINNPKFDDMNIFDITPPTSPITTPLSQKEIQARITAGKKKRSEEKNKKTILKNRIK</sequence>